<dbReference type="Proteomes" id="UP001163603">
    <property type="component" value="Chromosome 7"/>
</dbReference>
<sequence>MFAAIPCDPLHELHRNSPDDRPLVRLAQRPELQHNSEPIGWPPLRPRMEQWDVVFLLVGREGVPKCAAGGGDIAAELARGSGVSGTATRKEPHVMTFEVGALLEDENWQAPVYCFSKQQNSEEVKQEQPNFIKGAFQKRLIDGARWGSMTL</sequence>
<proteinExistence type="predicted"/>
<keyword evidence="2" id="KW-1185">Reference proteome</keyword>
<protein>
    <submittedName>
        <fullName evidence="1">Uncharacterized protein</fullName>
    </submittedName>
</protein>
<evidence type="ECO:0000313" key="2">
    <source>
        <dbReference type="Proteomes" id="UP001163603"/>
    </source>
</evidence>
<reference evidence="2" key="1">
    <citation type="journal article" date="2023" name="G3 (Bethesda)">
        <title>Genome assembly and association tests identify interacting loci associated with vigor, precocity, and sex in interspecific pistachio rootstocks.</title>
        <authorList>
            <person name="Palmer W."/>
            <person name="Jacygrad E."/>
            <person name="Sagayaradj S."/>
            <person name="Cavanaugh K."/>
            <person name="Han R."/>
            <person name="Bertier L."/>
            <person name="Beede B."/>
            <person name="Kafkas S."/>
            <person name="Golino D."/>
            <person name="Preece J."/>
            <person name="Michelmore R."/>
        </authorList>
    </citation>
    <scope>NUCLEOTIDE SEQUENCE [LARGE SCALE GENOMIC DNA]</scope>
</reference>
<dbReference type="EMBL" id="CM047742">
    <property type="protein sequence ID" value="KAJ0036073.1"/>
    <property type="molecule type" value="Genomic_DNA"/>
</dbReference>
<evidence type="ECO:0000313" key="1">
    <source>
        <dbReference type="EMBL" id="KAJ0036073.1"/>
    </source>
</evidence>
<organism evidence="1 2">
    <name type="scientific">Pistacia integerrima</name>
    <dbReference type="NCBI Taxonomy" id="434235"/>
    <lineage>
        <taxon>Eukaryota</taxon>
        <taxon>Viridiplantae</taxon>
        <taxon>Streptophyta</taxon>
        <taxon>Embryophyta</taxon>
        <taxon>Tracheophyta</taxon>
        <taxon>Spermatophyta</taxon>
        <taxon>Magnoliopsida</taxon>
        <taxon>eudicotyledons</taxon>
        <taxon>Gunneridae</taxon>
        <taxon>Pentapetalae</taxon>
        <taxon>rosids</taxon>
        <taxon>malvids</taxon>
        <taxon>Sapindales</taxon>
        <taxon>Anacardiaceae</taxon>
        <taxon>Pistacia</taxon>
    </lineage>
</organism>
<name>A0ACC0YGM7_9ROSI</name>
<comment type="caution">
    <text evidence="1">The sequence shown here is derived from an EMBL/GenBank/DDBJ whole genome shotgun (WGS) entry which is preliminary data.</text>
</comment>
<accession>A0ACC0YGM7</accession>
<gene>
    <name evidence="1" type="ORF">Pint_25489</name>
</gene>